<feature type="coiled-coil region" evidence="1">
    <location>
        <begin position="246"/>
        <end position="287"/>
    </location>
</feature>
<dbReference type="HOGENOM" id="CLU_393469_0_0_1"/>
<keyword evidence="1" id="KW-0175">Coiled coil</keyword>
<evidence type="ECO:0000313" key="4">
    <source>
        <dbReference type="Proteomes" id="UP000014500"/>
    </source>
</evidence>
<feature type="region of interest" description="Disordered" evidence="2">
    <location>
        <begin position="470"/>
        <end position="496"/>
    </location>
</feature>
<feature type="compositionally biased region" description="Polar residues" evidence="2">
    <location>
        <begin position="101"/>
        <end position="111"/>
    </location>
</feature>
<dbReference type="eggNOG" id="ENOG502QUV0">
    <property type="taxonomic scope" value="Eukaryota"/>
</dbReference>
<dbReference type="Proteomes" id="UP000014500">
    <property type="component" value="Unassembled WGS sequence"/>
</dbReference>
<feature type="compositionally biased region" description="Acidic residues" evidence="2">
    <location>
        <begin position="323"/>
        <end position="333"/>
    </location>
</feature>
<evidence type="ECO:0008006" key="5">
    <source>
        <dbReference type="Google" id="ProtNLM"/>
    </source>
</evidence>
<evidence type="ECO:0000256" key="2">
    <source>
        <dbReference type="SAM" id="MobiDB-lite"/>
    </source>
</evidence>
<evidence type="ECO:0000256" key="1">
    <source>
        <dbReference type="SAM" id="Coils"/>
    </source>
</evidence>
<dbReference type="EMBL" id="JH431789">
    <property type="status" value="NOT_ANNOTATED_CDS"/>
    <property type="molecule type" value="Genomic_DNA"/>
</dbReference>
<reference evidence="4" key="1">
    <citation type="submission" date="2011-05" db="EMBL/GenBank/DDBJ databases">
        <authorList>
            <person name="Richards S.R."/>
            <person name="Qu J."/>
            <person name="Jiang H."/>
            <person name="Jhangiani S.N."/>
            <person name="Agravi P."/>
            <person name="Goodspeed R."/>
            <person name="Gross S."/>
            <person name="Mandapat C."/>
            <person name="Jackson L."/>
            <person name="Mathew T."/>
            <person name="Pu L."/>
            <person name="Thornton R."/>
            <person name="Saada N."/>
            <person name="Wilczek-Boney K.B."/>
            <person name="Lee S."/>
            <person name="Kovar C."/>
            <person name="Wu Y."/>
            <person name="Scherer S.E."/>
            <person name="Worley K.C."/>
            <person name="Muzny D.M."/>
            <person name="Gibbs R."/>
        </authorList>
    </citation>
    <scope>NUCLEOTIDE SEQUENCE</scope>
    <source>
        <strain evidence="4">Brora</strain>
    </source>
</reference>
<accession>T1J1N7</accession>
<dbReference type="STRING" id="126957.T1J1N7"/>
<feature type="compositionally biased region" description="Low complexity" evidence="2">
    <location>
        <begin position="548"/>
        <end position="558"/>
    </location>
</feature>
<name>T1J1N7_STRMM</name>
<protein>
    <recommendedName>
        <fullName evidence="5">Arginine/serine-rich protein PNISR</fullName>
    </recommendedName>
</protein>
<dbReference type="Pfam" id="PF15996">
    <property type="entry name" value="PNISR"/>
    <property type="match status" value="1"/>
</dbReference>
<dbReference type="PhylomeDB" id="T1J1N7"/>
<dbReference type="EnsemblMetazoa" id="SMAR007459-RA">
    <property type="protein sequence ID" value="SMAR007459-PA"/>
    <property type="gene ID" value="SMAR007459"/>
</dbReference>
<feature type="region of interest" description="Disordered" evidence="2">
    <location>
        <begin position="292"/>
        <end position="335"/>
    </location>
</feature>
<evidence type="ECO:0000313" key="3">
    <source>
        <dbReference type="EnsemblMetazoa" id="SMAR007459-PA"/>
    </source>
</evidence>
<dbReference type="AlphaFoldDB" id="T1J1N7"/>
<feature type="region of interest" description="Disordered" evidence="2">
    <location>
        <begin position="67"/>
        <end position="111"/>
    </location>
</feature>
<feature type="region of interest" description="Disordered" evidence="2">
    <location>
        <begin position="527"/>
        <end position="577"/>
    </location>
</feature>
<dbReference type="InterPro" id="IPR031937">
    <property type="entry name" value="PNISR"/>
</dbReference>
<feature type="compositionally biased region" description="Low complexity" evidence="2">
    <location>
        <begin position="627"/>
        <end position="638"/>
    </location>
</feature>
<proteinExistence type="predicted"/>
<feature type="region of interest" description="Disordered" evidence="2">
    <location>
        <begin position="627"/>
        <end position="667"/>
    </location>
</feature>
<feature type="region of interest" description="Disordered" evidence="2">
    <location>
        <begin position="429"/>
        <end position="449"/>
    </location>
</feature>
<dbReference type="PANTHER" id="PTHR31518">
    <property type="entry name" value="ARGININE/SERINE-RICH PROTEIN PNISR"/>
    <property type="match status" value="1"/>
</dbReference>
<keyword evidence="4" id="KW-1185">Reference proteome</keyword>
<sequence length="701" mass="77955">MKAIKTKEEIAMNEFGLKDGANCPELWAGGSWQQWPLQPSMFQNIPHEQIDWAALAQQWIQMRETMGGPSNDQPPMLGGTVHAPPRPVDGNKPMKLENTDDGSNSQDTSAFRQGDWNYWNVNTPPPPPPAWNSSLHTNEAKESLPHYEFGQAHGNQGFAAQSYDYNHGSDQYGYNQVYGEQNQFNQYWPGGGGQSNAVFPRKEHRLQISEREGIVPSRDDEDMIALPSSLDAAKRKQLPAWIREGLEKMEREKQKRLEKERLLREREEQLRSMKEAEERAMKEFIEERGDSLIPRKSKFDSDSDEEEENLAKSPSPVKREYSSVEEEDDEAKSDEEKLADLMMRVRQLLTEILLEVTNEEVTQIAKEVLNRAKAKENKEFFSSSCVITKSLYVHKKPQQCNSPHPLLWHLLLVVSRLLMITTIVSGLDYGTDDSEESGGEEDDAVDSDVDLQVSINQRKKEFSEKEKEIVAGLKSDESDSEPDNGTKQVCDFLQPSPEREKYHFEKKYSEIPGLDVSLLPDETLISNEKPINEEIPTVKPSETSVNADKSATLNSSSDSDSEKDSRTSIVDATNRREGTEIEILPEIGTGDAAVEAETEGGVGVGVGVGVPVETDGRAILTATEATAETATAGPTTEGRNALAVRDPGRPVVGSVATEDGAADRTRARDRVLPKSILDAGGDGKVGRPLVKGLDQRVLKLR</sequence>
<reference evidence="3" key="2">
    <citation type="submission" date="2015-02" db="UniProtKB">
        <authorList>
            <consortium name="EnsemblMetazoa"/>
        </authorList>
    </citation>
    <scope>IDENTIFICATION</scope>
</reference>
<feature type="compositionally biased region" description="Acidic residues" evidence="2">
    <location>
        <begin position="430"/>
        <end position="449"/>
    </location>
</feature>
<organism evidence="3 4">
    <name type="scientific">Strigamia maritima</name>
    <name type="common">European centipede</name>
    <name type="synonym">Geophilus maritimus</name>
    <dbReference type="NCBI Taxonomy" id="126957"/>
    <lineage>
        <taxon>Eukaryota</taxon>
        <taxon>Metazoa</taxon>
        <taxon>Ecdysozoa</taxon>
        <taxon>Arthropoda</taxon>
        <taxon>Myriapoda</taxon>
        <taxon>Chilopoda</taxon>
        <taxon>Pleurostigmophora</taxon>
        <taxon>Geophilomorpha</taxon>
        <taxon>Linotaeniidae</taxon>
        <taxon>Strigamia</taxon>
    </lineage>
</organism>